<feature type="compositionally biased region" description="Low complexity" evidence="11">
    <location>
        <begin position="9"/>
        <end position="29"/>
    </location>
</feature>
<evidence type="ECO:0000256" key="5">
    <source>
        <dbReference type="ARBA" id="ARBA00022723"/>
    </source>
</evidence>
<keyword evidence="9" id="KW-0539">Nucleus</keyword>
<evidence type="ECO:0000313" key="13">
    <source>
        <dbReference type="EMBL" id="KAF2117226.1"/>
    </source>
</evidence>
<dbReference type="GO" id="GO:0008270">
    <property type="term" value="F:zinc ion binding"/>
    <property type="evidence" value="ECO:0007669"/>
    <property type="project" value="UniProtKB-KW"/>
</dbReference>
<evidence type="ECO:0000256" key="7">
    <source>
        <dbReference type="ARBA" id="ARBA00022786"/>
    </source>
</evidence>
<evidence type="ECO:0000313" key="14">
    <source>
        <dbReference type="Proteomes" id="UP000799770"/>
    </source>
</evidence>
<feature type="non-terminal residue" evidence="13">
    <location>
        <position position="1"/>
    </location>
</feature>
<dbReference type="EMBL" id="ML977319">
    <property type="protein sequence ID" value="KAF2117226.1"/>
    <property type="molecule type" value="Genomic_DNA"/>
</dbReference>
<keyword evidence="14" id="KW-1185">Reference proteome</keyword>
<keyword evidence="4" id="KW-0808">Transferase</keyword>
<evidence type="ECO:0000256" key="9">
    <source>
        <dbReference type="ARBA" id="ARBA00023242"/>
    </source>
</evidence>
<dbReference type="GO" id="GO:0005634">
    <property type="term" value="C:nucleus"/>
    <property type="evidence" value="ECO:0007669"/>
    <property type="project" value="UniProtKB-SubCell"/>
</dbReference>
<evidence type="ECO:0000256" key="2">
    <source>
        <dbReference type="ARBA" id="ARBA00004718"/>
    </source>
</evidence>
<evidence type="ECO:0000256" key="8">
    <source>
        <dbReference type="ARBA" id="ARBA00022833"/>
    </source>
</evidence>
<dbReference type="InterPro" id="IPR004181">
    <property type="entry name" value="Znf_MIZ"/>
</dbReference>
<keyword evidence="8" id="KW-0862">Zinc</keyword>
<feature type="compositionally biased region" description="Acidic residues" evidence="11">
    <location>
        <begin position="381"/>
        <end position="390"/>
    </location>
</feature>
<evidence type="ECO:0000259" key="12">
    <source>
        <dbReference type="PROSITE" id="PS51044"/>
    </source>
</evidence>
<dbReference type="UniPathway" id="UPA00886"/>
<feature type="region of interest" description="Disordered" evidence="11">
    <location>
        <begin position="1"/>
        <end position="46"/>
    </location>
</feature>
<comment type="subcellular location">
    <subcellularLocation>
        <location evidence="1">Nucleus</location>
    </subcellularLocation>
</comment>
<gene>
    <name evidence="13" type="ORF">BDV96DRAFT_463279</name>
</gene>
<keyword evidence="7" id="KW-0833">Ubl conjugation pathway</keyword>
<feature type="compositionally biased region" description="Polar residues" evidence="11">
    <location>
        <begin position="420"/>
        <end position="430"/>
    </location>
</feature>
<comment type="similarity">
    <text evidence="3">Belongs to the NSE2 family.</text>
</comment>
<feature type="compositionally biased region" description="Acidic residues" evidence="11">
    <location>
        <begin position="400"/>
        <end position="409"/>
    </location>
</feature>
<dbReference type="SUPFAM" id="SSF57850">
    <property type="entry name" value="RING/U-box"/>
    <property type="match status" value="1"/>
</dbReference>
<dbReference type="PROSITE" id="PS51044">
    <property type="entry name" value="ZF_SP_RING"/>
    <property type="match status" value="1"/>
</dbReference>
<dbReference type="GO" id="GO:0016925">
    <property type="term" value="P:protein sumoylation"/>
    <property type="evidence" value="ECO:0007669"/>
    <property type="project" value="UniProtKB-UniPathway"/>
</dbReference>
<evidence type="ECO:0000256" key="3">
    <source>
        <dbReference type="ARBA" id="ARBA00008212"/>
    </source>
</evidence>
<sequence>SMASRNRISARPTPSRPSATAAPSRAARPNDVLPPYQKPSHPLDPAAQRKLANLYSRQTATNLQAHNKQAEDFITNAAALINDHLRDREERVDRRRKKWEKGVHAEEQEDEEASLDRFKDTVDEMTTKLEEGMRQVIDGRAAVERHEETMNWLSGHAPHAMLTEHQTQMTQRQSQARPQRRRRGEDEDMEDAEEDEGQPTPGPTPLTGERINLTGPSEMFADSLERRKTTYLNYSHYTRYAQNNAYVGFKKMVHDARYGDNAPALPRPETWFTERGEPQPGVTVTQNDADSDDDIVMDRETISRRCPITFQEFQEPYTSKKCPHSFEKNAVLQMIRQSNLRTQGVRAIECPVPGCSQTLSADDLHEDVILIRKIKRMQQAEDVEESEAEDESPKKKREEVDVEDSEMEDEPSRAGGFTRGRQQPPRSSTVVDLGDPSDEDD</sequence>
<comment type="pathway">
    <text evidence="2">Protein modification; protein sumoylation.</text>
</comment>
<dbReference type="InterPro" id="IPR026846">
    <property type="entry name" value="Nse2(Mms21)"/>
</dbReference>
<dbReference type="PANTHER" id="PTHR21330">
    <property type="entry name" value="E3 SUMO-PROTEIN LIGASE NSE2"/>
    <property type="match status" value="1"/>
</dbReference>
<dbReference type="GO" id="GO:0061665">
    <property type="term" value="F:SUMO ligase activity"/>
    <property type="evidence" value="ECO:0007669"/>
    <property type="project" value="TreeGrafter"/>
</dbReference>
<evidence type="ECO:0000256" key="11">
    <source>
        <dbReference type="SAM" id="MobiDB-lite"/>
    </source>
</evidence>
<reference evidence="13" key="1">
    <citation type="journal article" date="2020" name="Stud. Mycol.">
        <title>101 Dothideomycetes genomes: a test case for predicting lifestyles and emergence of pathogens.</title>
        <authorList>
            <person name="Haridas S."/>
            <person name="Albert R."/>
            <person name="Binder M."/>
            <person name="Bloem J."/>
            <person name="Labutti K."/>
            <person name="Salamov A."/>
            <person name="Andreopoulos B."/>
            <person name="Baker S."/>
            <person name="Barry K."/>
            <person name="Bills G."/>
            <person name="Bluhm B."/>
            <person name="Cannon C."/>
            <person name="Castanera R."/>
            <person name="Culley D."/>
            <person name="Daum C."/>
            <person name="Ezra D."/>
            <person name="Gonzalez J."/>
            <person name="Henrissat B."/>
            <person name="Kuo A."/>
            <person name="Liang C."/>
            <person name="Lipzen A."/>
            <person name="Lutzoni F."/>
            <person name="Magnuson J."/>
            <person name="Mondo S."/>
            <person name="Nolan M."/>
            <person name="Ohm R."/>
            <person name="Pangilinan J."/>
            <person name="Park H.-J."/>
            <person name="Ramirez L."/>
            <person name="Alfaro M."/>
            <person name="Sun H."/>
            <person name="Tritt A."/>
            <person name="Yoshinaga Y."/>
            <person name="Zwiers L.-H."/>
            <person name="Turgeon B."/>
            <person name="Goodwin S."/>
            <person name="Spatafora J."/>
            <person name="Crous P."/>
            <person name="Grigoriev I."/>
        </authorList>
    </citation>
    <scope>NUCLEOTIDE SEQUENCE</scope>
    <source>
        <strain evidence="13">CBS 627.86</strain>
    </source>
</reference>
<evidence type="ECO:0000256" key="10">
    <source>
        <dbReference type="PROSITE-ProRule" id="PRU00452"/>
    </source>
</evidence>
<feature type="region of interest" description="Disordered" evidence="11">
    <location>
        <begin position="377"/>
        <end position="441"/>
    </location>
</feature>
<dbReference type="Gene3D" id="3.30.40.10">
    <property type="entry name" value="Zinc/RING finger domain, C3HC4 (zinc finger)"/>
    <property type="match status" value="1"/>
</dbReference>
<feature type="domain" description="SP-RING-type" evidence="12">
    <location>
        <begin position="291"/>
        <end position="379"/>
    </location>
</feature>
<feature type="non-terminal residue" evidence="13">
    <location>
        <position position="441"/>
    </location>
</feature>
<keyword evidence="6 10" id="KW-0863">Zinc-finger</keyword>
<feature type="region of interest" description="Disordered" evidence="11">
    <location>
        <begin position="165"/>
        <end position="215"/>
    </location>
</feature>
<dbReference type="CDD" id="cd16651">
    <property type="entry name" value="SPL-RING_NSE2"/>
    <property type="match status" value="1"/>
</dbReference>
<feature type="region of interest" description="Disordered" evidence="11">
    <location>
        <begin position="88"/>
        <end position="115"/>
    </location>
</feature>
<name>A0A6A5ZDD0_9PLEO</name>
<protein>
    <submittedName>
        <fullName evidence="13">Zinc-finger of the MIZ type in Nse subunit-domain-containing protein</fullName>
    </submittedName>
</protein>
<dbReference type="GO" id="GO:0000724">
    <property type="term" value="P:double-strand break repair via homologous recombination"/>
    <property type="evidence" value="ECO:0007669"/>
    <property type="project" value="InterPro"/>
</dbReference>
<accession>A0A6A5ZDD0</accession>
<evidence type="ECO:0000256" key="4">
    <source>
        <dbReference type="ARBA" id="ARBA00022679"/>
    </source>
</evidence>
<organism evidence="13 14">
    <name type="scientific">Lophiotrema nucula</name>
    <dbReference type="NCBI Taxonomy" id="690887"/>
    <lineage>
        <taxon>Eukaryota</taxon>
        <taxon>Fungi</taxon>
        <taxon>Dikarya</taxon>
        <taxon>Ascomycota</taxon>
        <taxon>Pezizomycotina</taxon>
        <taxon>Dothideomycetes</taxon>
        <taxon>Pleosporomycetidae</taxon>
        <taxon>Pleosporales</taxon>
        <taxon>Lophiotremataceae</taxon>
        <taxon>Lophiotrema</taxon>
    </lineage>
</organism>
<dbReference type="AlphaFoldDB" id="A0A6A5ZDD0"/>
<dbReference type="GO" id="GO:0030915">
    <property type="term" value="C:Smc5-Smc6 complex"/>
    <property type="evidence" value="ECO:0007669"/>
    <property type="project" value="InterPro"/>
</dbReference>
<evidence type="ECO:0000256" key="1">
    <source>
        <dbReference type="ARBA" id="ARBA00004123"/>
    </source>
</evidence>
<proteinExistence type="inferred from homology"/>
<feature type="compositionally biased region" description="Acidic residues" evidence="11">
    <location>
        <begin position="186"/>
        <end position="197"/>
    </location>
</feature>
<evidence type="ECO:0000256" key="6">
    <source>
        <dbReference type="ARBA" id="ARBA00022771"/>
    </source>
</evidence>
<dbReference type="PANTHER" id="PTHR21330:SF1">
    <property type="entry name" value="E3 SUMO-PROTEIN LIGASE NSE2"/>
    <property type="match status" value="1"/>
</dbReference>
<keyword evidence="5" id="KW-0479">Metal-binding</keyword>
<dbReference type="Pfam" id="PF11789">
    <property type="entry name" value="zf-Nse"/>
    <property type="match status" value="1"/>
</dbReference>
<dbReference type="OrthoDB" id="756301at2759"/>
<dbReference type="Proteomes" id="UP000799770">
    <property type="component" value="Unassembled WGS sequence"/>
</dbReference>
<dbReference type="InterPro" id="IPR013083">
    <property type="entry name" value="Znf_RING/FYVE/PHD"/>
</dbReference>